<proteinExistence type="predicted"/>
<protein>
    <submittedName>
        <fullName evidence="1">Uncharacterized protein</fullName>
    </submittedName>
</protein>
<reference evidence="2" key="1">
    <citation type="journal article" date="2019" name="Int. J. Syst. Evol. Microbiol.">
        <title>The Global Catalogue of Microorganisms (GCM) 10K type strain sequencing project: providing services to taxonomists for standard genome sequencing and annotation.</title>
        <authorList>
            <consortium name="The Broad Institute Genomics Platform"/>
            <consortium name="The Broad Institute Genome Sequencing Center for Infectious Disease"/>
            <person name="Wu L."/>
            <person name="Ma J."/>
        </authorList>
    </citation>
    <scope>NUCLEOTIDE SEQUENCE [LARGE SCALE GENOMIC DNA]</scope>
    <source>
        <strain evidence="2">JCM 18298</strain>
    </source>
</reference>
<name>A0ABP9KDC9_9NOCA</name>
<comment type="caution">
    <text evidence="1">The sequence shown here is derived from an EMBL/GenBank/DDBJ whole genome shotgun (WGS) entry which is preliminary data.</text>
</comment>
<dbReference type="Proteomes" id="UP001500603">
    <property type="component" value="Unassembled WGS sequence"/>
</dbReference>
<evidence type="ECO:0000313" key="2">
    <source>
        <dbReference type="Proteomes" id="UP001500603"/>
    </source>
</evidence>
<evidence type="ECO:0000313" key="1">
    <source>
        <dbReference type="EMBL" id="GAA5056594.1"/>
    </source>
</evidence>
<dbReference type="EMBL" id="BAABJM010000002">
    <property type="protein sequence ID" value="GAA5056594.1"/>
    <property type="molecule type" value="Genomic_DNA"/>
</dbReference>
<accession>A0ABP9KDC9</accession>
<sequence length="174" mass="19685">MNDDQLPIDLGIDLDDPVALWQAWNNPTRRATQSGRFLHRISSDDLFTENLMWSLPYLGLSPRTRQINDAIKTLFPDMTAALNPENASLADEFVCFIAEAFTTNTGATLYNDQPVPPGRSFYTAINPALRYPFTDRTDTLWELADQALRDGWATVGALLHDATQQHDDWREDQA</sequence>
<keyword evidence="2" id="KW-1185">Reference proteome</keyword>
<gene>
    <name evidence="1" type="ORF">GCM10023318_34230</name>
</gene>
<dbReference type="RefSeq" id="WP_345496376.1">
    <property type="nucleotide sequence ID" value="NZ_BAABJM010000002.1"/>
</dbReference>
<organism evidence="1 2">
    <name type="scientific">Nocardia callitridis</name>
    <dbReference type="NCBI Taxonomy" id="648753"/>
    <lineage>
        <taxon>Bacteria</taxon>
        <taxon>Bacillati</taxon>
        <taxon>Actinomycetota</taxon>
        <taxon>Actinomycetes</taxon>
        <taxon>Mycobacteriales</taxon>
        <taxon>Nocardiaceae</taxon>
        <taxon>Nocardia</taxon>
    </lineage>
</organism>